<evidence type="ECO:0000313" key="2">
    <source>
        <dbReference type="Proteomes" id="UP001499967"/>
    </source>
</evidence>
<evidence type="ECO:0000313" key="1">
    <source>
        <dbReference type="EMBL" id="GAA0941182.1"/>
    </source>
</evidence>
<evidence type="ECO:0008006" key="3">
    <source>
        <dbReference type="Google" id="ProtNLM"/>
    </source>
</evidence>
<accession>A0ABP4AUB4</accession>
<dbReference type="EMBL" id="BAAAHP010000101">
    <property type="protein sequence ID" value="GAA0941182.1"/>
    <property type="molecule type" value="Genomic_DNA"/>
</dbReference>
<gene>
    <name evidence="1" type="ORF">GCM10009559_36660</name>
</gene>
<reference evidence="2" key="1">
    <citation type="journal article" date="2019" name="Int. J. Syst. Evol. Microbiol.">
        <title>The Global Catalogue of Microorganisms (GCM) 10K type strain sequencing project: providing services to taxonomists for standard genome sequencing and annotation.</title>
        <authorList>
            <consortium name="The Broad Institute Genomics Platform"/>
            <consortium name="The Broad Institute Genome Sequencing Center for Infectious Disease"/>
            <person name="Wu L."/>
            <person name="Ma J."/>
        </authorList>
    </citation>
    <scope>NUCLEOTIDE SEQUENCE [LARGE SCALE GENOMIC DNA]</scope>
    <source>
        <strain evidence="2">JCM 11117</strain>
    </source>
</reference>
<sequence length="76" mass="8079">MELSDRRGAGPHRRSHIGCGARTPIAVGVRAPEVVCEHAGAAWTAPVRDDGRTVSLQDPWANAIRVDVVPRSPADS</sequence>
<proteinExistence type="predicted"/>
<comment type="caution">
    <text evidence="1">The sequence shown here is derived from an EMBL/GenBank/DDBJ whole genome shotgun (WGS) entry which is preliminary data.</text>
</comment>
<keyword evidence="2" id="KW-1185">Reference proteome</keyword>
<dbReference type="Proteomes" id="UP001499967">
    <property type="component" value="Unassembled WGS sequence"/>
</dbReference>
<protein>
    <recommendedName>
        <fullName evidence="3">Glyoxalase-like domain-containing protein</fullName>
    </recommendedName>
</protein>
<name>A0ABP4AUB4_9PSEU</name>
<organism evidence="1 2">
    <name type="scientific">Pseudonocardia zijingensis</name>
    <dbReference type="NCBI Taxonomy" id="153376"/>
    <lineage>
        <taxon>Bacteria</taxon>
        <taxon>Bacillati</taxon>
        <taxon>Actinomycetota</taxon>
        <taxon>Actinomycetes</taxon>
        <taxon>Pseudonocardiales</taxon>
        <taxon>Pseudonocardiaceae</taxon>
        <taxon>Pseudonocardia</taxon>
    </lineage>
</organism>